<name>A0A069E661_9PROT</name>
<evidence type="ECO:0000313" key="1">
    <source>
        <dbReference type="EMBL" id="KCZ85583.1"/>
    </source>
</evidence>
<dbReference type="RefSeq" id="WP_035570371.1">
    <property type="nucleotide sequence ID" value="NZ_ARYH01000001.1"/>
</dbReference>
<dbReference type="STRING" id="1280949.HAD_07860"/>
<dbReference type="Proteomes" id="UP000027446">
    <property type="component" value="Unassembled WGS sequence"/>
</dbReference>
<dbReference type="AlphaFoldDB" id="A0A069E661"/>
<reference evidence="1 2" key="1">
    <citation type="journal article" date="2014" name="Antonie Van Leeuwenhoek">
        <title>Hyphomonas beringensis sp. nov. and Hyphomonas chukchiensis sp. nov., isolated from surface seawater of the Bering Sea and Chukchi Sea.</title>
        <authorList>
            <person name="Li C."/>
            <person name="Lai Q."/>
            <person name="Li G."/>
            <person name="Dong C."/>
            <person name="Wang J."/>
            <person name="Liao Y."/>
            <person name="Shao Z."/>
        </authorList>
    </citation>
    <scope>NUCLEOTIDE SEQUENCE [LARGE SCALE GENOMIC DNA]</scope>
    <source>
        <strain evidence="1 2">MHS-3</strain>
    </source>
</reference>
<sequence>MIQRAVKSLQPFDFRSDFTPPPEPDVPALPVEEKITLSAPDLAMLLTEARAEAHAAAMSLKHDEQNARLQQVTENLTEALANLVSLAGHLETSAYSDGFRESALRLVTATAQRIVDGQGDLFAQSQEFIQNSRPTEKDGS</sequence>
<dbReference type="PATRIC" id="fig|1280949.3.peg.1601"/>
<accession>A0A069E661</accession>
<protein>
    <submittedName>
        <fullName evidence="1">Uncharacterized protein</fullName>
    </submittedName>
</protein>
<gene>
    <name evidence="1" type="ORF">HAD_07860</name>
</gene>
<proteinExistence type="predicted"/>
<keyword evidence="2" id="KW-1185">Reference proteome</keyword>
<comment type="caution">
    <text evidence="1">The sequence shown here is derived from an EMBL/GenBank/DDBJ whole genome shotgun (WGS) entry which is preliminary data.</text>
</comment>
<evidence type="ECO:0000313" key="2">
    <source>
        <dbReference type="Proteomes" id="UP000027446"/>
    </source>
</evidence>
<dbReference type="OrthoDB" id="7619684at2"/>
<dbReference type="eggNOG" id="ENOG503195D">
    <property type="taxonomic scope" value="Bacteria"/>
</dbReference>
<organism evidence="1 2">
    <name type="scientific">Hyphomonas adhaerens MHS-3</name>
    <dbReference type="NCBI Taxonomy" id="1280949"/>
    <lineage>
        <taxon>Bacteria</taxon>
        <taxon>Pseudomonadati</taxon>
        <taxon>Pseudomonadota</taxon>
        <taxon>Alphaproteobacteria</taxon>
        <taxon>Hyphomonadales</taxon>
        <taxon>Hyphomonadaceae</taxon>
        <taxon>Hyphomonas</taxon>
    </lineage>
</organism>
<dbReference type="EMBL" id="ARYH01000001">
    <property type="protein sequence ID" value="KCZ85583.1"/>
    <property type="molecule type" value="Genomic_DNA"/>
</dbReference>